<dbReference type="AlphaFoldDB" id="A0AAV4WBV7"/>
<dbReference type="EMBL" id="BPLR01015869">
    <property type="protein sequence ID" value="GIY79309.1"/>
    <property type="molecule type" value="Genomic_DNA"/>
</dbReference>
<name>A0AAV4WBV7_CAEEX</name>
<evidence type="ECO:0000313" key="2">
    <source>
        <dbReference type="EMBL" id="GIY79309.1"/>
    </source>
</evidence>
<protein>
    <submittedName>
        <fullName evidence="2">Uncharacterized protein</fullName>
    </submittedName>
</protein>
<keyword evidence="3" id="KW-1185">Reference proteome</keyword>
<feature type="compositionally biased region" description="Polar residues" evidence="1">
    <location>
        <begin position="77"/>
        <end position="86"/>
    </location>
</feature>
<organism evidence="2 3">
    <name type="scientific">Caerostris extrusa</name>
    <name type="common">Bark spider</name>
    <name type="synonym">Caerostris bankana</name>
    <dbReference type="NCBI Taxonomy" id="172846"/>
    <lineage>
        <taxon>Eukaryota</taxon>
        <taxon>Metazoa</taxon>
        <taxon>Ecdysozoa</taxon>
        <taxon>Arthropoda</taxon>
        <taxon>Chelicerata</taxon>
        <taxon>Arachnida</taxon>
        <taxon>Araneae</taxon>
        <taxon>Araneomorphae</taxon>
        <taxon>Entelegynae</taxon>
        <taxon>Araneoidea</taxon>
        <taxon>Araneidae</taxon>
        <taxon>Caerostris</taxon>
    </lineage>
</organism>
<reference evidence="2 3" key="1">
    <citation type="submission" date="2021-06" db="EMBL/GenBank/DDBJ databases">
        <title>Caerostris extrusa draft genome.</title>
        <authorList>
            <person name="Kono N."/>
            <person name="Arakawa K."/>
        </authorList>
    </citation>
    <scope>NUCLEOTIDE SEQUENCE [LARGE SCALE GENOMIC DNA]</scope>
</reference>
<proteinExistence type="predicted"/>
<gene>
    <name evidence="2" type="ORF">CEXT_586261</name>
</gene>
<evidence type="ECO:0000256" key="1">
    <source>
        <dbReference type="SAM" id="MobiDB-lite"/>
    </source>
</evidence>
<feature type="region of interest" description="Disordered" evidence="1">
    <location>
        <begin position="54"/>
        <end position="87"/>
    </location>
</feature>
<feature type="region of interest" description="Disordered" evidence="1">
    <location>
        <begin position="1"/>
        <end position="25"/>
    </location>
</feature>
<comment type="caution">
    <text evidence="2">The sequence shown here is derived from an EMBL/GenBank/DDBJ whole genome shotgun (WGS) entry which is preliminary data.</text>
</comment>
<sequence length="116" mass="12886">MPSSQQKSRTKKEVPVSNPTEKIKGPKRCAQISLGKPATVLSLYKDAACWTRKTPRDFPDGQSEEEGTIDVSRRQYRSQSVASSDPRSPYFTLHAPFIKNSQKLASISQCGLRSSL</sequence>
<dbReference type="Proteomes" id="UP001054945">
    <property type="component" value="Unassembled WGS sequence"/>
</dbReference>
<evidence type="ECO:0000313" key="3">
    <source>
        <dbReference type="Proteomes" id="UP001054945"/>
    </source>
</evidence>
<accession>A0AAV4WBV7</accession>